<evidence type="ECO:0000256" key="1">
    <source>
        <dbReference type="SAM" id="MobiDB-lite"/>
    </source>
</evidence>
<feature type="region of interest" description="Disordered" evidence="1">
    <location>
        <begin position="241"/>
        <end position="261"/>
    </location>
</feature>
<dbReference type="EMBL" id="NMVO01000014">
    <property type="protein sequence ID" value="OYO12944.1"/>
    <property type="molecule type" value="Genomic_DNA"/>
</dbReference>
<dbReference type="Proteomes" id="UP000215896">
    <property type="component" value="Unassembled WGS sequence"/>
</dbReference>
<accession>A0A255GIY0</accession>
<dbReference type="OrthoDB" id="7859927at2"/>
<name>A0A255GIY0_9ACTN</name>
<organism evidence="2 3">
    <name type="scientific">Enemella evansiae</name>
    <dbReference type="NCBI Taxonomy" id="2016499"/>
    <lineage>
        <taxon>Bacteria</taxon>
        <taxon>Bacillati</taxon>
        <taxon>Actinomycetota</taxon>
        <taxon>Actinomycetes</taxon>
        <taxon>Propionibacteriales</taxon>
        <taxon>Propionibacteriaceae</taxon>
        <taxon>Enemella</taxon>
    </lineage>
</organism>
<dbReference type="InterPro" id="IPR049249">
    <property type="entry name" value="DUF6882"/>
</dbReference>
<protein>
    <submittedName>
        <fullName evidence="2">Uncharacterized protein</fullName>
    </submittedName>
</protein>
<gene>
    <name evidence="2" type="ORF">CGZ94_13765</name>
</gene>
<dbReference type="AlphaFoldDB" id="A0A255GIY0"/>
<keyword evidence="3" id="KW-1185">Reference proteome</keyword>
<evidence type="ECO:0000313" key="3">
    <source>
        <dbReference type="Proteomes" id="UP000215896"/>
    </source>
</evidence>
<reference evidence="2 3" key="1">
    <citation type="submission" date="2017-07" db="EMBL/GenBank/DDBJ databases">
        <title>Draft whole genome sequences of clinical Proprionibacteriaceae strains.</title>
        <authorList>
            <person name="Bernier A.-M."/>
            <person name="Bernard K."/>
            <person name="Domingo M.-C."/>
        </authorList>
    </citation>
    <scope>NUCLEOTIDE SEQUENCE [LARGE SCALE GENOMIC DNA]</scope>
    <source>
        <strain evidence="2 3">NML 030167</strain>
    </source>
</reference>
<dbReference type="Pfam" id="PF21813">
    <property type="entry name" value="DUF6882"/>
    <property type="match status" value="1"/>
</dbReference>
<sequence>MADLTFADVMDDSILVYVEDHQAFLDWLEQQTGGGVGQTGVDLAKQQITYQPKLHKRDEVVARVHLLGSIAESPRSALWAWANPAFAESPVAQMSTRVRDFGAARGIPELTTGELPIADQGGEEALTGWATRMAAVSCRIIGIPTAQVMTTGTTRVVMLVDAAGFTPPAPSGITFPRILTTALQADGWITDHRRAVQGYAQARNLPYGWEPGFTALNIGFPEGNVRVAFDEQGRVGAIDAQLGPAAGPATGAEQAPPPQQF</sequence>
<proteinExistence type="predicted"/>
<dbReference type="RefSeq" id="WP_094405957.1">
    <property type="nucleotide sequence ID" value="NZ_NMVN01000012.1"/>
</dbReference>
<evidence type="ECO:0000313" key="2">
    <source>
        <dbReference type="EMBL" id="OYO12944.1"/>
    </source>
</evidence>
<comment type="caution">
    <text evidence="2">The sequence shown here is derived from an EMBL/GenBank/DDBJ whole genome shotgun (WGS) entry which is preliminary data.</text>
</comment>